<accession>A0A4V3QWF2</accession>
<gene>
    <name evidence="2" type="ORF">E5A74_11085</name>
</gene>
<dbReference type="OrthoDB" id="7211147at2"/>
<organism evidence="2 3">
    <name type="scientific">Sphingomonas naasensis</name>
    <dbReference type="NCBI Taxonomy" id="1344951"/>
    <lineage>
        <taxon>Bacteria</taxon>
        <taxon>Pseudomonadati</taxon>
        <taxon>Pseudomonadota</taxon>
        <taxon>Alphaproteobacteria</taxon>
        <taxon>Sphingomonadales</taxon>
        <taxon>Sphingomonadaceae</taxon>
        <taxon>Sphingomonas</taxon>
    </lineage>
</organism>
<comment type="caution">
    <text evidence="2">The sequence shown here is derived from an EMBL/GenBank/DDBJ whole genome shotgun (WGS) entry which is preliminary data.</text>
</comment>
<feature type="region of interest" description="Disordered" evidence="1">
    <location>
        <begin position="1"/>
        <end position="20"/>
    </location>
</feature>
<protein>
    <submittedName>
        <fullName evidence="2">CopG family transcriptional regulator</fullName>
    </submittedName>
</protein>
<evidence type="ECO:0000313" key="3">
    <source>
        <dbReference type="Proteomes" id="UP000309848"/>
    </source>
</evidence>
<proteinExistence type="predicted"/>
<dbReference type="EMBL" id="SRXU01000004">
    <property type="protein sequence ID" value="TGX42382.1"/>
    <property type="molecule type" value="Genomic_DNA"/>
</dbReference>
<evidence type="ECO:0000313" key="2">
    <source>
        <dbReference type="EMBL" id="TGX42382.1"/>
    </source>
</evidence>
<reference evidence="2 3" key="1">
    <citation type="submission" date="2019-04" db="EMBL/GenBank/DDBJ databases">
        <title>Sphingomonas psychrotolerans sp. nov., isolated from soil in the Tianshan Mountains, Xinjiang, China.</title>
        <authorList>
            <person name="Luo Y."/>
            <person name="Sheng H."/>
        </authorList>
    </citation>
    <scope>NUCLEOTIDE SEQUENCE [LARGE SCALE GENOMIC DNA]</scope>
    <source>
        <strain evidence="2 3">KIS18-15</strain>
    </source>
</reference>
<dbReference type="Proteomes" id="UP000309848">
    <property type="component" value="Unassembled WGS sequence"/>
</dbReference>
<evidence type="ECO:0000256" key="1">
    <source>
        <dbReference type="SAM" id="MobiDB-lite"/>
    </source>
</evidence>
<name>A0A4V3QWF2_9SPHN</name>
<sequence length="58" mass="6186">MTREKSLFDENDPAAEAAADARAEADVKAGRLVGHDAVKRWIASLGTDKPLPRPTPGD</sequence>
<dbReference type="RefSeq" id="WP_135984831.1">
    <property type="nucleotide sequence ID" value="NZ_JAASQM010000004.1"/>
</dbReference>
<keyword evidence="3" id="KW-1185">Reference proteome</keyword>
<dbReference type="AlphaFoldDB" id="A0A4V3QWF2"/>